<sequence>MSTAAANPDARPIKVRRIKFRYPTGSLDRHYVQGDLMMSHIVAMMSAVFPEGEDYFIRSVRSFCDQITDPVLKTQVAGFIGQEVTHGREHRELNGRLQQMGYPTAFFDRLTSRTLNWLTRHLPPRFNLAVTAAIEHYTAVIAETLLTDPRAQDLLGENEVRSTLLWHALEESEHRAVAFDVYRTVGGTERLRIWAMRLTTADFVIGALINILASLARDPAAYNPRRLFTSIAALRHSPFARREVVARIRAYNRPGFHPNDVPNTELIEQWNARLFGEQGQLAGNLH</sequence>
<dbReference type="RefSeq" id="WP_064628015.1">
    <property type="nucleotide sequence ID" value="NZ_LQYE01000001.1"/>
</dbReference>
<organism evidence="1 2">
    <name type="scientific">Mycobacteroides immunogenum</name>
    <dbReference type="NCBI Taxonomy" id="83262"/>
    <lineage>
        <taxon>Bacteria</taxon>
        <taxon>Bacillati</taxon>
        <taxon>Actinomycetota</taxon>
        <taxon>Actinomycetes</taxon>
        <taxon>Mycobacteriales</taxon>
        <taxon>Mycobacteriaceae</taxon>
        <taxon>Mycobacteroides</taxon>
    </lineage>
</organism>
<comment type="caution">
    <text evidence="1">The sequence shown here is derived from an EMBL/GenBank/DDBJ whole genome shotgun (WGS) entry which is preliminary data.</text>
</comment>
<protein>
    <submittedName>
        <fullName evidence="1">Metal-dependent hydrolase</fullName>
    </submittedName>
</protein>
<keyword evidence="1" id="KW-0378">Hydrolase</keyword>
<evidence type="ECO:0000313" key="2">
    <source>
        <dbReference type="Proteomes" id="UP000186919"/>
    </source>
</evidence>
<dbReference type="PANTHER" id="PTHR39456">
    <property type="entry name" value="METAL-DEPENDENT HYDROLASE"/>
    <property type="match status" value="1"/>
</dbReference>
<name>A0A179VG71_9MYCO</name>
<dbReference type="EMBL" id="LQYE01000001">
    <property type="protein sequence ID" value="OAT70860.1"/>
    <property type="molecule type" value="Genomic_DNA"/>
</dbReference>
<reference evidence="1 2" key="1">
    <citation type="submission" date="2016-01" db="EMBL/GenBank/DDBJ databases">
        <title>Mycobacterium immunogenum strain CD11_6 genome sequencing and assembly.</title>
        <authorList>
            <person name="Kaur G."/>
            <person name="Nair G.R."/>
            <person name="Mayilraj S."/>
        </authorList>
    </citation>
    <scope>NUCLEOTIDE SEQUENCE [LARGE SCALE GENOMIC DNA]</scope>
    <source>
        <strain evidence="1 2">CD11-6</strain>
    </source>
</reference>
<dbReference type="GO" id="GO:0016787">
    <property type="term" value="F:hydrolase activity"/>
    <property type="evidence" value="ECO:0007669"/>
    <property type="project" value="UniProtKB-KW"/>
</dbReference>
<dbReference type="Pfam" id="PF10118">
    <property type="entry name" value="Metal_hydrol"/>
    <property type="match status" value="1"/>
</dbReference>
<dbReference type="PIRSF" id="PIRSF007580">
    <property type="entry name" value="UCP07580"/>
    <property type="match status" value="1"/>
</dbReference>
<dbReference type="AlphaFoldDB" id="A0A179VG71"/>
<dbReference type="InterPro" id="IPR016516">
    <property type="entry name" value="UCP07580"/>
</dbReference>
<dbReference type="Proteomes" id="UP000186919">
    <property type="component" value="Unassembled WGS sequence"/>
</dbReference>
<dbReference type="PANTHER" id="PTHR39456:SF1">
    <property type="entry name" value="METAL-DEPENDENT HYDROLASE"/>
    <property type="match status" value="1"/>
</dbReference>
<proteinExistence type="predicted"/>
<evidence type="ECO:0000313" key="1">
    <source>
        <dbReference type="EMBL" id="OAT70860.1"/>
    </source>
</evidence>
<accession>A0A179VG71</accession>
<gene>
    <name evidence="1" type="ORF">AWB85_06150</name>
</gene>